<feature type="compositionally biased region" description="Polar residues" evidence="1">
    <location>
        <begin position="606"/>
        <end position="618"/>
    </location>
</feature>
<comment type="caution">
    <text evidence="2">The sequence shown here is derived from an EMBL/GenBank/DDBJ whole genome shotgun (WGS) entry which is preliminary data.</text>
</comment>
<feature type="region of interest" description="Disordered" evidence="1">
    <location>
        <begin position="1"/>
        <end position="33"/>
    </location>
</feature>
<feature type="compositionally biased region" description="Low complexity" evidence="1">
    <location>
        <begin position="711"/>
        <end position="726"/>
    </location>
</feature>
<evidence type="ECO:0000256" key="1">
    <source>
        <dbReference type="SAM" id="MobiDB-lite"/>
    </source>
</evidence>
<accession>A0A8S1JF92</accession>
<sequence length="799" mass="84493">MSRQAASQEAQRSMKGLFDSNPANNEGRGEELRTSEAWLQAEVRRLQHLLEAKDIETQQLWSTVIEYETITKDHYDLLNRHHHLLHVSQRSPFHSLHSLSNSTARPYHRPPLHDLTSQGLRVSGLSQAHGAEVGNPPHPATPSKSSVTSAGSGLAAQDGTDASDVSSLTGILGRSQHAATGGMPIDGKENAFRLGSLHLDKGSTTLPTSHGQDPWQGDACGGRRRSRRPQPADSLGLRRMLHQESSPSTQHKDEQLDSVLQSFSQFHILPSTKSLQEPADAPPTHDTSANGSRVNGTPPAKLTTPSGFLGQPSWASGERHSASSTRSDCHPLERIASPGFRDCSTSADVPKSMEMEACSERLKLGMNGSRCHMRSVDGSPSLAQLGSFCSSPGLAGALLRSPWTIPIRESSPGLNTDRAEEELGARSAGELPVSIAPVGGKLLSNFEGDGRPEEGLRRPLECLTEGSHAPYSRAALETAAYPLTTPSSSISEAFPLNGMLSASDSLFPPALSSAQPGGFLSIPQLAATNRSIMLTIPTASPTSLDDPIMRNEGTLGSSINPHPTDRLSLNKCSMGIEPDHSFTSTSIAEGQARFPDIAGEPFGSHFNPSPTPSATPVKNLSQHFDLMASQENASLQGQDSRSEHGSESGRPTSVGGGIALRRMTQLGGGSSGWAPGLSSTPEGRAACRAGADTQGEPLALSAAAGQSSDWADAPTSTPATTAAGGAQVQRESAPAGGWNATLAMIKEKAFQLRQITPVSRRKPARRIGGSFGSRSSLKKAIRERRRVMIGSDDAGEGEL</sequence>
<protein>
    <submittedName>
        <fullName evidence="2">Uncharacterized protein</fullName>
    </submittedName>
</protein>
<feature type="compositionally biased region" description="Basic and acidic residues" evidence="1">
    <location>
        <begin position="317"/>
        <end position="333"/>
    </location>
</feature>
<dbReference type="AlphaFoldDB" id="A0A8S1JF92"/>
<feature type="region of interest" description="Disordered" evidence="1">
    <location>
        <begin position="274"/>
        <end position="343"/>
    </location>
</feature>
<reference evidence="2" key="1">
    <citation type="submission" date="2020-12" db="EMBL/GenBank/DDBJ databases">
        <authorList>
            <person name="Iha C."/>
        </authorList>
    </citation>
    <scope>NUCLEOTIDE SEQUENCE</scope>
</reference>
<gene>
    <name evidence="2" type="ORF">OSTQU699_LOCUS9959</name>
</gene>
<proteinExistence type="predicted"/>
<feature type="compositionally biased region" description="Polar residues" evidence="1">
    <location>
        <begin position="142"/>
        <end position="151"/>
    </location>
</feature>
<evidence type="ECO:0000313" key="2">
    <source>
        <dbReference type="EMBL" id="CAD7704604.1"/>
    </source>
</evidence>
<keyword evidence="3" id="KW-1185">Reference proteome</keyword>
<feature type="compositionally biased region" description="Polar residues" evidence="1">
    <location>
        <begin position="202"/>
        <end position="211"/>
    </location>
</feature>
<dbReference type="EMBL" id="CAJHUC010002932">
    <property type="protein sequence ID" value="CAD7704604.1"/>
    <property type="molecule type" value="Genomic_DNA"/>
</dbReference>
<name>A0A8S1JF92_9CHLO</name>
<feature type="region of interest" description="Disordered" evidence="1">
    <location>
        <begin position="128"/>
        <end position="167"/>
    </location>
</feature>
<evidence type="ECO:0000313" key="3">
    <source>
        <dbReference type="Proteomes" id="UP000708148"/>
    </source>
</evidence>
<feature type="compositionally biased region" description="Polar residues" evidence="1">
    <location>
        <begin position="1"/>
        <end position="11"/>
    </location>
</feature>
<feature type="region of interest" description="Disordered" evidence="1">
    <location>
        <begin position="199"/>
        <end position="255"/>
    </location>
</feature>
<feature type="compositionally biased region" description="Polar residues" evidence="1">
    <location>
        <begin position="285"/>
        <end position="295"/>
    </location>
</feature>
<organism evidence="2 3">
    <name type="scientific">Ostreobium quekettii</name>
    <dbReference type="NCBI Taxonomy" id="121088"/>
    <lineage>
        <taxon>Eukaryota</taxon>
        <taxon>Viridiplantae</taxon>
        <taxon>Chlorophyta</taxon>
        <taxon>core chlorophytes</taxon>
        <taxon>Ulvophyceae</taxon>
        <taxon>TCBD clade</taxon>
        <taxon>Bryopsidales</taxon>
        <taxon>Ostreobineae</taxon>
        <taxon>Ostreobiaceae</taxon>
        <taxon>Ostreobium</taxon>
    </lineage>
</organism>
<feature type="region of interest" description="Disordered" evidence="1">
    <location>
        <begin position="595"/>
        <end position="618"/>
    </location>
</feature>
<feature type="region of interest" description="Disordered" evidence="1">
    <location>
        <begin position="632"/>
        <end position="732"/>
    </location>
</feature>
<dbReference type="Proteomes" id="UP000708148">
    <property type="component" value="Unassembled WGS sequence"/>
</dbReference>